<evidence type="ECO:0000313" key="4">
    <source>
        <dbReference type="Proteomes" id="UP000751190"/>
    </source>
</evidence>
<dbReference type="GO" id="GO:0006412">
    <property type="term" value="P:translation"/>
    <property type="evidence" value="ECO:0007669"/>
    <property type="project" value="InterPro"/>
</dbReference>
<dbReference type="InterPro" id="IPR020526">
    <property type="entry name" value="Ribosomal_cL38"/>
</dbReference>
<organism evidence="3 4">
    <name type="scientific">Diacronema lutheri</name>
    <name type="common">Unicellular marine alga</name>
    <name type="synonym">Monochrysis lutheri</name>
    <dbReference type="NCBI Taxonomy" id="2081491"/>
    <lineage>
        <taxon>Eukaryota</taxon>
        <taxon>Haptista</taxon>
        <taxon>Haptophyta</taxon>
        <taxon>Pavlovophyceae</taxon>
        <taxon>Pavlovales</taxon>
        <taxon>Pavlovaceae</taxon>
        <taxon>Diacronema</taxon>
    </lineage>
</organism>
<evidence type="ECO:0000313" key="3">
    <source>
        <dbReference type="EMBL" id="KAG8462367.1"/>
    </source>
</evidence>
<feature type="chain" id="PRO_5035305146" evidence="2">
    <location>
        <begin position="19"/>
        <end position="93"/>
    </location>
</feature>
<name>A0A8J6C575_DIALT</name>
<proteinExistence type="predicted"/>
<accession>A0A8J6C575</accession>
<dbReference type="GO" id="GO:0005840">
    <property type="term" value="C:ribosome"/>
    <property type="evidence" value="ECO:0007669"/>
    <property type="project" value="InterPro"/>
</dbReference>
<comment type="caution">
    <text evidence="3">The sequence shown here is derived from an EMBL/GenBank/DDBJ whole genome shotgun (WGS) entry which is preliminary data.</text>
</comment>
<keyword evidence="4" id="KW-1185">Reference proteome</keyword>
<protein>
    <submittedName>
        <fullName evidence="3">Uncharacterized protein</fullName>
    </submittedName>
</protein>
<reference evidence="3" key="1">
    <citation type="submission" date="2021-05" db="EMBL/GenBank/DDBJ databases">
        <title>The genome of the haptophyte Pavlova lutheri (Diacronema luteri, Pavlovales) - a model for lipid biosynthesis in eukaryotic algae.</title>
        <authorList>
            <person name="Hulatt C.J."/>
            <person name="Posewitz M.C."/>
        </authorList>
    </citation>
    <scope>NUCLEOTIDE SEQUENCE</scope>
    <source>
        <strain evidence="3">NIVA-4/92</strain>
    </source>
</reference>
<evidence type="ECO:0000256" key="2">
    <source>
        <dbReference type="SAM" id="SignalP"/>
    </source>
</evidence>
<dbReference type="Proteomes" id="UP000751190">
    <property type="component" value="Unassembled WGS sequence"/>
</dbReference>
<evidence type="ECO:0000256" key="1">
    <source>
        <dbReference type="SAM" id="MobiDB-lite"/>
    </source>
</evidence>
<feature type="compositionally biased region" description="Basic residues" evidence="1">
    <location>
        <begin position="42"/>
        <end position="59"/>
    </location>
</feature>
<dbReference type="GO" id="GO:0019843">
    <property type="term" value="F:rRNA binding"/>
    <property type="evidence" value="ECO:0007669"/>
    <property type="project" value="InterPro"/>
</dbReference>
<dbReference type="GO" id="GO:0003735">
    <property type="term" value="F:structural constituent of ribosome"/>
    <property type="evidence" value="ECO:0007669"/>
    <property type="project" value="InterPro"/>
</dbReference>
<dbReference type="AlphaFoldDB" id="A0A8J6C575"/>
<dbReference type="GO" id="GO:0009507">
    <property type="term" value="C:chloroplast"/>
    <property type="evidence" value="ECO:0007669"/>
    <property type="project" value="InterPro"/>
</dbReference>
<gene>
    <name evidence="3" type="ORF">KFE25_012187</name>
</gene>
<keyword evidence="2" id="KW-0732">Signal</keyword>
<feature type="region of interest" description="Disordered" evidence="1">
    <location>
        <begin position="38"/>
        <end position="72"/>
    </location>
</feature>
<sequence length="93" mass="9866">MLRAVLLLLVCALSGVAAFSAPACGAVQRRAVSASAVTMAHHVQKKATKKHNDRRPKKLSKADRNRTPPSFAVNPLAALQSEPFFTITAKASA</sequence>
<dbReference type="Pfam" id="PF17257">
    <property type="entry name" value="DUF5323"/>
    <property type="match status" value="1"/>
</dbReference>
<dbReference type="EMBL" id="JAGTXO010000021">
    <property type="protein sequence ID" value="KAG8462367.1"/>
    <property type="molecule type" value="Genomic_DNA"/>
</dbReference>
<feature type="signal peptide" evidence="2">
    <location>
        <begin position="1"/>
        <end position="18"/>
    </location>
</feature>
<dbReference type="OrthoDB" id="10453555at2759"/>